<evidence type="ECO:0000256" key="3">
    <source>
        <dbReference type="ARBA" id="ARBA00038502"/>
    </source>
</evidence>
<dbReference type="Proteomes" id="UP000799302">
    <property type="component" value="Unassembled WGS sequence"/>
</dbReference>
<dbReference type="InterPro" id="IPR000182">
    <property type="entry name" value="GNAT_dom"/>
</dbReference>
<dbReference type="PROSITE" id="PS51186">
    <property type="entry name" value="GNAT"/>
    <property type="match status" value="1"/>
</dbReference>
<keyword evidence="6" id="KW-1185">Reference proteome</keyword>
<dbReference type="GO" id="GO:0016747">
    <property type="term" value="F:acyltransferase activity, transferring groups other than amino-acyl groups"/>
    <property type="evidence" value="ECO:0007669"/>
    <property type="project" value="InterPro"/>
</dbReference>
<dbReference type="AlphaFoldDB" id="A0A6A6TZE8"/>
<dbReference type="OrthoDB" id="4072826at2759"/>
<organism evidence="5 6">
    <name type="scientific">Microthyrium microscopicum</name>
    <dbReference type="NCBI Taxonomy" id="703497"/>
    <lineage>
        <taxon>Eukaryota</taxon>
        <taxon>Fungi</taxon>
        <taxon>Dikarya</taxon>
        <taxon>Ascomycota</taxon>
        <taxon>Pezizomycotina</taxon>
        <taxon>Dothideomycetes</taxon>
        <taxon>Dothideomycetes incertae sedis</taxon>
        <taxon>Microthyriales</taxon>
        <taxon>Microthyriaceae</taxon>
        <taxon>Microthyrium</taxon>
    </lineage>
</organism>
<dbReference type="InterPro" id="IPR016181">
    <property type="entry name" value="Acyl_CoA_acyltransferase"/>
</dbReference>
<dbReference type="PANTHER" id="PTHR43792:SF8">
    <property type="entry name" value="[RIBOSOMAL PROTEIN US5]-ALANINE N-ACETYLTRANSFERASE"/>
    <property type="match status" value="1"/>
</dbReference>
<accession>A0A6A6TZE8</accession>
<evidence type="ECO:0000313" key="6">
    <source>
        <dbReference type="Proteomes" id="UP000799302"/>
    </source>
</evidence>
<reference evidence="5" key="1">
    <citation type="journal article" date="2020" name="Stud. Mycol.">
        <title>101 Dothideomycetes genomes: a test case for predicting lifestyles and emergence of pathogens.</title>
        <authorList>
            <person name="Haridas S."/>
            <person name="Albert R."/>
            <person name="Binder M."/>
            <person name="Bloem J."/>
            <person name="Labutti K."/>
            <person name="Salamov A."/>
            <person name="Andreopoulos B."/>
            <person name="Baker S."/>
            <person name="Barry K."/>
            <person name="Bills G."/>
            <person name="Bluhm B."/>
            <person name="Cannon C."/>
            <person name="Castanera R."/>
            <person name="Culley D."/>
            <person name="Daum C."/>
            <person name="Ezra D."/>
            <person name="Gonzalez J."/>
            <person name="Henrissat B."/>
            <person name="Kuo A."/>
            <person name="Liang C."/>
            <person name="Lipzen A."/>
            <person name="Lutzoni F."/>
            <person name="Magnuson J."/>
            <person name="Mondo S."/>
            <person name="Nolan M."/>
            <person name="Ohm R."/>
            <person name="Pangilinan J."/>
            <person name="Park H.-J."/>
            <person name="Ramirez L."/>
            <person name="Alfaro M."/>
            <person name="Sun H."/>
            <person name="Tritt A."/>
            <person name="Yoshinaga Y."/>
            <person name="Zwiers L.-H."/>
            <person name="Turgeon B."/>
            <person name="Goodwin S."/>
            <person name="Spatafora J."/>
            <person name="Crous P."/>
            <person name="Grigoriev I."/>
        </authorList>
    </citation>
    <scope>NUCLEOTIDE SEQUENCE</scope>
    <source>
        <strain evidence="5">CBS 115976</strain>
    </source>
</reference>
<dbReference type="InterPro" id="IPR051531">
    <property type="entry name" value="N-acetyltransferase"/>
</dbReference>
<dbReference type="PANTHER" id="PTHR43792">
    <property type="entry name" value="GNAT FAMILY, PUTATIVE (AFU_ORTHOLOGUE AFUA_3G00765)-RELATED-RELATED"/>
    <property type="match status" value="1"/>
</dbReference>
<evidence type="ECO:0000259" key="4">
    <source>
        <dbReference type="PROSITE" id="PS51186"/>
    </source>
</evidence>
<sequence length="169" mass="19164">MRDTKSDRLHLRAPQLSDAADVFAMNSNPEMTKYQSWPPLTEEAQAIRWVEQTMKEHTETPCISLAFVVTTTAENTFIGNIGAESDHDNSATELWYSIAAEHHGKGYATEAVRAMIPLLPEGYVLEIECDPRNAASRKLAERLGFKEVHYEEKSYECKGQWVGLVKYVR</sequence>
<proteinExistence type="inferred from homology"/>
<evidence type="ECO:0000256" key="1">
    <source>
        <dbReference type="ARBA" id="ARBA00022679"/>
    </source>
</evidence>
<feature type="domain" description="N-acetyltransferase" evidence="4">
    <location>
        <begin position="9"/>
        <end position="169"/>
    </location>
</feature>
<evidence type="ECO:0000313" key="5">
    <source>
        <dbReference type="EMBL" id="KAF2664796.1"/>
    </source>
</evidence>
<gene>
    <name evidence="5" type="ORF">BT63DRAFT_464878</name>
</gene>
<keyword evidence="2" id="KW-0012">Acyltransferase</keyword>
<name>A0A6A6TZE8_9PEZI</name>
<dbReference type="EMBL" id="MU004242">
    <property type="protein sequence ID" value="KAF2664796.1"/>
    <property type="molecule type" value="Genomic_DNA"/>
</dbReference>
<comment type="similarity">
    <text evidence="3">Belongs to the acetyltransferase family. RimJ subfamily.</text>
</comment>
<evidence type="ECO:0000256" key="2">
    <source>
        <dbReference type="ARBA" id="ARBA00023315"/>
    </source>
</evidence>
<protein>
    <submittedName>
        <fullName evidence="5">Acetyltransferase</fullName>
    </submittedName>
</protein>
<dbReference type="Pfam" id="PF13302">
    <property type="entry name" value="Acetyltransf_3"/>
    <property type="match status" value="1"/>
</dbReference>
<dbReference type="Gene3D" id="3.40.630.30">
    <property type="match status" value="1"/>
</dbReference>
<keyword evidence="1 5" id="KW-0808">Transferase</keyword>
<dbReference type="SUPFAM" id="SSF55729">
    <property type="entry name" value="Acyl-CoA N-acyltransferases (Nat)"/>
    <property type="match status" value="1"/>
</dbReference>